<dbReference type="InterPro" id="IPR011146">
    <property type="entry name" value="HIT-like"/>
</dbReference>
<evidence type="ECO:0000259" key="4">
    <source>
        <dbReference type="PROSITE" id="PS51084"/>
    </source>
</evidence>
<organism evidence="5 6">
    <name type="scientific">Oryzomonas rubra</name>
    <dbReference type="NCBI Taxonomy" id="2509454"/>
    <lineage>
        <taxon>Bacteria</taxon>
        <taxon>Pseudomonadati</taxon>
        <taxon>Thermodesulfobacteriota</taxon>
        <taxon>Desulfuromonadia</taxon>
        <taxon>Geobacterales</taxon>
        <taxon>Geobacteraceae</taxon>
        <taxon>Oryzomonas</taxon>
    </lineage>
</organism>
<evidence type="ECO:0000256" key="3">
    <source>
        <dbReference type="PROSITE-ProRule" id="PRU00464"/>
    </source>
</evidence>
<name>A0A5A9XPQ2_9BACT</name>
<dbReference type="Proteomes" id="UP000324298">
    <property type="component" value="Unassembled WGS sequence"/>
</dbReference>
<reference evidence="5 6" key="1">
    <citation type="submission" date="2019-04" db="EMBL/GenBank/DDBJ databases">
        <title>Geobacter ruber sp. nov., ferric-reducing bacteria isolated from paddy soil.</title>
        <authorList>
            <person name="Xu Z."/>
            <person name="Masuda Y."/>
            <person name="Itoh H."/>
            <person name="Senoo K."/>
        </authorList>
    </citation>
    <scope>NUCLEOTIDE SEQUENCE [LARGE SCALE GENOMIC DNA]</scope>
    <source>
        <strain evidence="5 6">Red88</strain>
    </source>
</reference>
<dbReference type="PRINTS" id="PR00332">
    <property type="entry name" value="HISTRIAD"/>
</dbReference>
<dbReference type="RefSeq" id="WP_149305725.1">
    <property type="nucleotide sequence ID" value="NZ_SRSD01000001.1"/>
</dbReference>
<evidence type="ECO:0000313" key="5">
    <source>
        <dbReference type="EMBL" id="KAA0895142.1"/>
    </source>
</evidence>
<feature type="domain" description="HIT" evidence="4">
    <location>
        <begin position="6"/>
        <end position="114"/>
    </location>
</feature>
<accession>A0A5A9XPQ2</accession>
<dbReference type="InterPro" id="IPR001310">
    <property type="entry name" value="Histidine_triad_HIT"/>
</dbReference>
<protein>
    <submittedName>
        <fullName evidence="5">HIT family protein</fullName>
    </submittedName>
</protein>
<evidence type="ECO:0000313" key="6">
    <source>
        <dbReference type="Proteomes" id="UP000324298"/>
    </source>
</evidence>
<dbReference type="Gene3D" id="3.30.428.10">
    <property type="entry name" value="HIT-like"/>
    <property type="match status" value="1"/>
</dbReference>
<evidence type="ECO:0000256" key="1">
    <source>
        <dbReference type="PIRSR" id="PIRSR601310-1"/>
    </source>
</evidence>
<gene>
    <name evidence="5" type="ORF">ET418_01080</name>
</gene>
<dbReference type="SUPFAM" id="SSF54197">
    <property type="entry name" value="HIT-like"/>
    <property type="match status" value="1"/>
</dbReference>
<dbReference type="OrthoDB" id="9784774at2"/>
<dbReference type="EMBL" id="SRSD01000001">
    <property type="protein sequence ID" value="KAA0895142.1"/>
    <property type="molecule type" value="Genomic_DNA"/>
</dbReference>
<feature type="short sequence motif" description="Histidine triad motif" evidence="2 3">
    <location>
        <begin position="99"/>
        <end position="103"/>
    </location>
</feature>
<keyword evidence="6" id="KW-1185">Reference proteome</keyword>
<dbReference type="InterPro" id="IPR052908">
    <property type="entry name" value="AP-4-A_phosphorylase"/>
</dbReference>
<dbReference type="InterPro" id="IPR036265">
    <property type="entry name" value="HIT-like_sf"/>
</dbReference>
<dbReference type="AlphaFoldDB" id="A0A5A9XPQ2"/>
<comment type="caution">
    <text evidence="5">The sequence shown here is derived from an EMBL/GenBank/DDBJ whole genome shotgun (WGS) entry which is preliminary data.</text>
</comment>
<feature type="active site" description="Tele-AMP-histidine intermediate" evidence="1">
    <location>
        <position position="101"/>
    </location>
</feature>
<dbReference type="GO" id="GO:0003824">
    <property type="term" value="F:catalytic activity"/>
    <property type="evidence" value="ECO:0007669"/>
    <property type="project" value="InterPro"/>
</dbReference>
<dbReference type="PROSITE" id="PS51084">
    <property type="entry name" value="HIT_2"/>
    <property type="match status" value="1"/>
</dbReference>
<dbReference type="PANTHER" id="PTHR42997:SF1">
    <property type="entry name" value="AP-4-A PHOSPHORYLASE"/>
    <property type="match status" value="1"/>
</dbReference>
<proteinExistence type="predicted"/>
<evidence type="ECO:0000256" key="2">
    <source>
        <dbReference type="PIRSR" id="PIRSR601310-3"/>
    </source>
</evidence>
<dbReference type="Pfam" id="PF01230">
    <property type="entry name" value="HIT"/>
    <property type="match status" value="1"/>
</dbReference>
<sequence>MLGFAKKCPFCSDEIQHRILMEQGTVFAIEDLYPVTQGHLLVVPRRHTLDYFTMTDEERFDAQQMLLALREQIMRYDSTVQGFNIGVNCGPVAGQSVLHAHIHLIPRREGIELFNKHFDYLRTSHS</sequence>
<dbReference type="PANTHER" id="PTHR42997">
    <property type="entry name" value="HIT FAMILY HYDROLASE"/>
    <property type="match status" value="1"/>
</dbReference>